<name>A0ACB7EGF4_NIBAL</name>
<keyword evidence="2" id="KW-1185">Reference proteome</keyword>
<comment type="caution">
    <text evidence="1">The sequence shown here is derived from an EMBL/GenBank/DDBJ whole genome shotgun (WGS) entry which is preliminary data.</text>
</comment>
<sequence>MSEHHLRTLCTEVWPVLAIIGGADAGLRVGGRCVHKQTGRHATLLGVVKEGSTSAKVQWDEAEITISFPTFWSPSDTPLYNLEPCEPLPFDVARFRGLTASLLLDLTYLTSIHEDNAAKLSARRHDKKHRNAASTGHEPTGNEDKADNEGHNRSEQKESLGSGSELDLRPACVPQLGRAPHTPAEGNRKKGHEHGQRAHEPSLPSVATQSEIHAVQLSYLYLGAMKTLSALLSCSKYAELLLIPKVLPEAAPSGHNADLNASTSGSAAATSPVCQEEVEMRAALQFLMRHMVKRAVMRSPIKRALGLADLERAQAMIYKLVVSGLLEEPSGGKAKPGVRSEPEGEGEGTEGEQLAQTPITTSPSASSTTSFMSSSLEDTTTATTPVTDTETVPASESPGVMPLSLLRQMFSSYPTTTLGPTRRAQTPPVSSLPTSPSDEVGRRQSPHLS</sequence>
<reference evidence="1" key="1">
    <citation type="submission" date="2020-04" db="EMBL/GenBank/DDBJ databases">
        <title>A chromosome-scale assembly and high-density genetic map of the yellow drum (Nibea albiflora) genome.</title>
        <authorList>
            <person name="Xu D."/>
            <person name="Zhang W."/>
            <person name="Chen R."/>
            <person name="Tan P."/>
            <person name="Wang L."/>
            <person name="Song H."/>
            <person name="Tian L."/>
            <person name="Zhu Q."/>
            <person name="Wang B."/>
        </authorList>
    </citation>
    <scope>NUCLEOTIDE SEQUENCE</scope>
    <source>
        <strain evidence="1">ZJHYS-2018</strain>
    </source>
</reference>
<proteinExistence type="predicted"/>
<dbReference type="Proteomes" id="UP000805704">
    <property type="component" value="Chromosome 7"/>
</dbReference>
<dbReference type="EMBL" id="CM024795">
    <property type="protein sequence ID" value="KAG8001119.1"/>
    <property type="molecule type" value="Genomic_DNA"/>
</dbReference>
<gene>
    <name evidence="1" type="primary">HERC1.2</name>
    <name evidence="1" type="ORF">GBF38_006645</name>
</gene>
<evidence type="ECO:0000313" key="1">
    <source>
        <dbReference type="EMBL" id="KAG8001119.1"/>
    </source>
</evidence>
<accession>A0ACB7EGF4</accession>
<organism evidence="1 2">
    <name type="scientific">Nibea albiflora</name>
    <name type="common">Yellow drum</name>
    <name type="synonym">Corvina albiflora</name>
    <dbReference type="NCBI Taxonomy" id="240163"/>
    <lineage>
        <taxon>Eukaryota</taxon>
        <taxon>Metazoa</taxon>
        <taxon>Chordata</taxon>
        <taxon>Craniata</taxon>
        <taxon>Vertebrata</taxon>
        <taxon>Euteleostomi</taxon>
        <taxon>Actinopterygii</taxon>
        <taxon>Neopterygii</taxon>
        <taxon>Teleostei</taxon>
        <taxon>Neoteleostei</taxon>
        <taxon>Acanthomorphata</taxon>
        <taxon>Eupercaria</taxon>
        <taxon>Sciaenidae</taxon>
        <taxon>Nibea</taxon>
    </lineage>
</organism>
<protein>
    <submittedName>
        <fullName evidence="1">E3 ubiquitin-protein ligase HERC1</fullName>
    </submittedName>
</protein>
<evidence type="ECO:0000313" key="2">
    <source>
        <dbReference type="Proteomes" id="UP000805704"/>
    </source>
</evidence>